<evidence type="ECO:0000313" key="1">
    <source>
        <dbReference type="EMBL" id="KAJ4920967.1"/>
    </source>
</evidence>
<keyword evidence="2" id="KW-1185">Reference proteome</keyword>
<dbReference type="Proteomes" id="UP001219934">
    <property type="component" value="Unassembled WGS sequence"/>
</dbReference>
<reference evidence="1" key="1">
    <citation type="submission" date="2022-11" db="EMBL/GenBank/DDBJ databases">
        <title>Chromosome-level genome of Pogonophryne albipinna.</title>
        <authorList>
            <person name="Jo E."/>
        </authorList>
    </citation>
    <scope>NUCLEOTIDE SEQUENCE</scope>
    <source>
        <strain evidence="1">SGF0006</strain>
        <tissue evidence="1">Muscle</tissue>
    </source>
</reference>
<protein>
    <submittedName>
        <fullName evidence="1">Uncharacterized protein</fullName>
    </submittedName>
</protein>
<feature type="non-terminal residue" evidence="1">
    <location>
        <position position="95"/>
    </location>
</feature>
<accession>A0AAD6F4X9</accession>
<name>A0AAD6F4X9_9TELE</name>
<gene>
    <name evidence="1" type="ORF">JOQ06_022406</name>
</gene>
<sequence>SLYTALMPERRGMETEMERWRARTAEEKRGDGETCSARDFGYRLYAEQVPLSAISKSPVSVSALGLSEDLASLCAQRSTKNVGGEIYERWRLSCG</sequence>
<proteinExistence type="predicted"/>
<feature type="non-terminal residue" evidence="1">
    <location>
        <position position="1"/>
    </location>
</feature>
<dbReference type="EMBL" id="JAPTMU010000153">
    <property type="protein sequence ID" value="KAJ4920967.1"/>
    <property type="molecule type" value="Genomic_DNA"/>
</dbReference>
<organism evidence="1 2">
    <name type="scientific">Pogonophryne albipinna</name>
    <dbReference type="NCBI Taxonomy" id="1090488"/>
    <lineage>
        <taxon>Eukaryota</taxon>
        <taxon>Metazoa</taxon>
        <taxon>Chordata</taxon>
        <taxon>Craniata</taxon>
        <taxon>Vertebrata</taxon>
        <taxon>Euteleostomi</taxon>
        <taxon>Actinopterygii</taxon>
        <taxon>Neopterygii</taxon>
        <taxon>Teleostei</taxon>
        <taxon>Neoteleostei</taxon>
        <taxon>Acanthomorphata</taxon>
        <taxon>Eupercaria</taxon>
        <taxon>Perciformes</taxon>
        <taxon>Notothenioidei</taxon>
        <taxon>Pogonophryne</taxon>
    </lineage>
</organism>
<dbReference type="AlphaFoldDB" id="A0AAD6F4X9"/>
<comment type="caution">
    <text evidence="1">The sequence shown here is derived from an EMBL/GenBank/DDBJ whole genome shotgun (WGS) entry which is preliminary data.</text>
</comment>
<evidence type="ECO:0000313" key="2">
    <source>
        <dbReference type="Proteomes" id="UP001219934"/>
    </source>
</evidence>